<dbReference type="PANTHER" id="PTHR33360">
    <property type="entry name" value="TRANSPOSASE FOR INSERTION SEQUENCE ELEMENT IS200"/>
    <property type="match status" value="1"/>
</dbReference>
<dbReference type="GO" id="GO:0004803">
    <property type="term" value="F:transposase activity"/>
    <property type="evidence" value="ECO:0007669"/>
    <property type="project" value="InterPro"/>
</dbReference>
<dbReference type="Proteomes" id="UP000229569">
    <property type="component" value="Unassembled WGS sequence"/>
</dbReference>
<dbReference type="InterPro" id="IPR036515">
    <property type="entry name" value="Transposase_17_sf"/>
</dbReference>
<gene>
    <name evidence="2" type="ORF">CO134_03150</name>
</gene>
<accession>A0A2M7Z8F8</accession>
<comment type="caution">
    <text evidence="2">The sequence shown here is derived from an EMBL/GenBank/DDBJ whole genome shotgun (WGS) entry which is preliminary data.</text>
</comment>
<dbReference type="Pfam" id="PF01797">
    <property type="entry name" value="Y1_Tnp"/>
    <property type="match status" value="1"/>
</dbReference>
<dbReference type="GO" id="GO:0006313">
    <property type="term" value="P:DNA transposition"/>
    <property type="evidence" value="ECO:0007669"/>
    <property type="project" value="InterPro"/>
</dbReference>
<dbReference type="GO" id="GO:0003677">
    <property type="term" value="F:DNA binding"/>
    <property type="evidence" value="ECO:0007669"/>
    <property type="project" value="InterPro"/>
</dbReference>
<dbReference type="InterPro" id="IPR002686">
    <property type="entry name" value="Transposase_17"/>
</dbReference>
<protein>
    <submittedName>
        <fullName evidence="2">IS200/IS605 family transposase</fullName>
    </submittedName>
</protein>
<evidence type="ECO:0000259" key="1">
    <source>
        <dbReference type="SMART" id="SM01321"/>
    </source>
</evidence>
<evidence type="ECO:0000313" key="2">
    <source>
        <dbReference type="EMBL" id="PJA91862.1"/>
    </source>
</evidence>
<dbReference type="PANTHER" id="PTHR33360:SF2">
    <property type="entry name" value="TRANSPOSASE FOR INSERTION SEQUENCE ELEMENT IS200"/>
    <property type="match status" value="1"/>
</dbReference>
<dbReference type="NCBIfam" id="NF033573">
    <property type="entry name" value="transpos_IS200"/>
    <property type="match status" value="1"/>
</dbReference>
<proteinExistence type="predicted"/>
<dbReference type="Gene3D" id="3.30.70.1290">
    <property type="entry name" value="Transposase IS200-like"/>
    <property type="match status" value="1"/>
</dbReference>
<dbReference type="EMBL" id="PFVG01000088">
    <property type="protein sequence ID" value="PJA91862.1"/>
    <property type="molecule type" value="Genomic_DNA"/>
</dbReference>
<sequence>MQYYRVTSHTRFDNKYHLVWITKYRKRILKDAIGSRARDVIRQVCEKFNVEIIRGNLSPDHVHIFVSIPPQYSVSKVVQNIKGRTSRILQQEFPDLRKQYWGRHLWGIGFLCLTSGNVTDEIIIQYIKNQGKSEDDNTFQITP</sequence>
<dbReference type="AlphaFoldDB" id="A0A2M7Z8F8"/>
<evidence type="ECO:0000313" key="3">
    <source>
        <dbReference type="Proteomes" id="UP000229569"/>
    </source>
</evidence>
<name>A0A2M7Z8F8_9BACT</name>
<dbReference type="SMART" id="SM01321">
    <property type="entry name" value="Y1_Tnp"/>
    <property type="match status" value="1"/>
</dbReference>
<reference evidence="3" key="1">
    <citation type="submission" date="2017-09" db="EMBL/GenBank/DDBJ databases">
        <title>Depth-based differentiation of microbial function through sediment-hosted aquifers and enrichment of novel symbionts in the deep terrestrial subsurface.</title>
        <authorList>
            <person name="Probst A.J."/>
            <person name="Ladd B."/>
            <person name="Jarett J.K."/>
            <person name="Geller-Mcgrath D.E."/>
            <person name="Sieber C.M.K."/>
            <person name="Emerson J.B."/>
            <person name="Anantharaman K."/>
            <person name="Thomas B.C."/>
            <person name="Malmstrom R."/>
            <person name="Stieglmeier M."/>
            <person name="Klingl A."/>
            <person name="Woyke T."/>
            <person name="Ryan C.M."/>
            <person name="Banfield J.F."/>
        </authorList>
    </citation>
    <scope>NUCLEOTIDE SEQUENCE [LARGE SCALE GENOMIC DNA]</scope>
</reference>
<feature type="domain" description="Transposase IS200-like" evidence="1">
    <location>
        <begin position="11"/>
        <end position="130"/>
    </location>
</feature>
<dbReference type="SUPFAM" id="SSF143422">
    <property type="entry name" value="Transposase IS200-like"/>
    <property type="match status" value="1"/>
</dbReference>
<organism evidence="2 3">
    <name type="scientific">Candidatus Kuenenbacteria bacterium CG_4_9_14_3_um_filter_39_14</name>
    <dbReference type="NCBI Taxonomy" id="1974616"/>
    <lineage>
        <taxon>Bacteria</taxon>
        <taxon>Candidatus Kueneniibacteriota</taxon>
    </lineage>
</organism>